<dbReference type="PANTHER" id="PTHR30146">
    <property type="entry name" value="LACI-RELATED TRANSCRIPTIONAL REPRESSOR"/>
    <property type="match status" value="1"/>
</dbReference>
<keyword evidence="3" id="KW-0804">Transcription</keyword>
<dbReference type="SUPFAM" id="SSF47413">
    <property type="entry name" value="lambda repressor-like DNA-binding domains"/>
    <property type="match status" value="1"/>
</dbReference>
<dbReference type="GO" id="GO:0003700">
    <property type="term" value="F:DNA-binding transcription factor activity"/>
    <property type="evidence" value="ECO:0007669"/>
    <property type="project" value="TreeGrafter"/>
</dbReference>
<dbReference type="Gene3D" id="3.40.50.2300">
    <property type="match status" value="2"/>
</dbReference>
<dbReference type="Pfam" id="PF00356">
    <property type="entry name" value="LacI"/>
    <property type="match status" value="1"/>
</dbReference>
<dbReference type="EMBL" id="LSQZ01000019">
    <property type="protein sequence ID" value="KXI13625.1"/>
    <property type="molecule type" value="Genomic_DNA"/>
</dbReference>
<proteinExistence type="predicted"/>
<dbReference type="RefSeq" id="WP_060916943.1">
    <property type="nucleotide sequence ID" value="NZ_JAJCJY010000022.1"/>
</dbReference>
<dbReference type="Proteomes" id="UP000070326">
    <property type="component" value="Unassembled WGS sequence"/>
</dbReference>
<name>A0A135YW44_9FIRM</name>
<keyword evidence="1" id="KW-0805">Transcription regulation</keyword>
<dbReference type="InterPro" id="IPR010982">
    <property type="entry name" value="Lambda_DNA-bd_dom_sf"/>
</dbReference>
<evidence type="ECO:0000256" key="2">
    <source>
        <dbReference type="ARBA" id="ARBA00023125"/>
    </source>
</evidence>
<evidence type="ECO:0000259" key="4">
    <source>
        <dbReference type="PROSITE" id="PS50932"/>
    </source>
</evidence>
<gene>
    <name evidence="5" type="ORF">HMPREF3195_00613</name>
</gene>
<dbReference type="STRING" id="1261.HMPREF3195_00613"/>
<dbReference type="SUPFAM" id="SSF53822">
    <property type="entry name" value="Periplasmic binding protein-like I"/>
    <property type="match status" value="1"/>
</dbReference>
<keyword evidence="2" id="KW-0238">DNA-binding</keyword>
<feature type="domain" description="HTH lacI-type" evidence="4">
    <location>
        <begin position="7"/>
        <end position="61"/>
    </location>
</feature>
<dbReference type="Pfam" id="PF00532">
    <property type="entry name" value="Peripla_BP_1"/>
    <property type="match status" value="1"/>
</dbReference>
<dbReference type="PATRIC" id="fig|1261.3.peg.1423"/>
<dbReference type="InterPro" id="IPR028082">
    <property type="entry name" value="Peripla_BP_I"/>
</dbReference>
<evidence type="ECO:0000256" key="3">
    <source>
        <dbReference type="ARBA" id="ARBA00023163"/>
    </source>
</evidence>
<dbReference type="InterPro" id="IPR000843">
    <property type="entry name" value="HTH_LacI"/>
</dbReference>
<evidence type="ECO:0000313" key="6">
    <source>
        <dbReference type="Proteomes" id="UP000070326"/>
    </source>
</evidence>
<accession>A0A135YW44</accession>
<dbReference type="InterPro" id="IPR001761">
    <property type="entry name" value="Peripla_BP/Lac1_sug-bd_dom"/>
</dbReference>
<dbReference type="AlphaFoldDB" id="A0A135YW44"/>
<organism evidence="5 6">
    <name type="scientific">Peptostreptococcus anaerobius</name>
    <dbReference type="NCBI Taxonomy" id="1261"/>
    <lineage>
        <taxon>Bacteria</taxon>
        <taxon>Bacillati</taxon>
        <taxon>Bacillota</taxon>
        <taxon>Clostridia</taxon>
        <taxon>Peptostreptococcales</taxon>
        <taxon>Peptostreptococcaceae</taxon>
        <taxon>Peptostreptococcus</taxon>
    </lineage>
</organism>
<evidence type="ECO:0000256" key="1">
    <source>
        <dbReference type="ARBA" id="ARBA00023015"/>
    </source>
</evidence>
<dbReference type="PROSITE" id="PS50932">
    <property type="entry name" value="HTH_LACI_2"/>
    <property type="match status" value="1"/>
</dbReference>
<dbReference type="GO" id="GO:0000976">
    <property type="term" value="F:transcription cis-regulatory region binding"/>
    <property type="evidence" value="ECO:0007669"/>
    <property type="project" value="TreeGrafter"/>
</dbReference>
<sequence>MVKKEKVTIKMVADEAGVSKSTVSRVISDYPDISDDTKKKVREVMKKLNYHPSAIARSLANRISKNVGLVLPSDEDFFLNPFFQESLRAIAITASSRGYDTMLVYNDKDETTAINRLVSANKVDGVILMRAIVNDKSIQYLKDNKVPFVLIGNSLENKDIYSVDTDNFKACKELTRILVENGCKKIGFIGGDKNSVVTLDRLKGYMSVVKEKNLYKDKTMIQENEFTKLNGYRSIEKILSDNEDIDGMIVTDALIFRGVVDYLTEVNYGKDIILGTFGAEHQLGYDDRFKVFNVDVQCMKMGQASCNKLIDILDGQKVNKMDIIDYKIM</sequence>
<reference evidence="5 6" key="1">
    <citation type="submission" date="2016-02" db="EMBL/GenBank/DDBJ databases">
        <authorList>
            <person name="Wen L."/>
            <person name="He K."/>
            <person name="Yang H."/>
        </authorList>
    </citation>
    <scope>NUCLEOTIDE SEQUENCE [LARGE SCALE GENOMIC DNA]</scope>
    <source>
        <strain evidence="5 6">MJR8628A</strain>
    </source>
</reference>
<dbReference type="eggNOG" id="COG1609">
    <property type="taxonomic scope" value="Bacteria"/>
</dbReference>
<dbReference type="Gene3D" id="1.10.260.40">
    <property type="entry name" value="lambda repressor-like DNA-binding domains"/>
    <property type="match status" value="1"/>
</dbReference>
<comment type="caution">
    <text evidence="5">The sequence shown here is derived from an EMBL/GenBank/DDBJ whole genome shotgun (WGS) entry which is preliminary data.</text>
</comment>
<dbReference type="SMART" id="SM00354">
    <property type="entry name" value="HTH_LACI"/>
    <property type="match status" value="1"/>
</dbReference>
<evidence type="ECO:0000313" key="5">
    <source>
        <dbReference type="EMBL" id="KXI13625.1"/>
    </source>
</evidence>
<dbReference type="CDD" id="cd01392">
    <property type="entry name" value="HTH_LacI"/>
    <property type="match status" value="1"/>
</dbReference>
<dbReference type="PANTHER" id="PTHR30146:SF109">
    <property type="entry name" value="HTH-TYPE TRANSCRIPTIONAL REGULATOR GALS"/>
    <property type="match status" value="1"/>
</dbReference>
<protein>
    <submittedName>
        <fullName evidence="5">Putative HTH-type transcriptional regulator MalR</fullName>
    </submittedName>
</protein>